<reference evidence="1 2" key="1">
    <citation type="submission" date="2018-10" db="EMBL/GenBank/DDBJ databases">
        <title>Ulvibacterium marinum gen. nov., sp. nov., a novel marine bacterium of the family Flavobacteriaceae, isolated from a culture of the green alga Ulva prolifera.</title>
        <authorList>
            <person name="Zhang Z."/>
        </authorList>
    </citation>
    <scope>NUCLEOTIDE SEQUENCE [LARGE SCALE GENOMIC DNA]</scope>
    <source>
        <strain evidence="1 2">CCMM003</strain>
    </source>
</reference>
<gene>
    <name evidence="1" type="ORF">D7Z94_00505</name>
</gene>
<accession>A0A3B0CCM2</accession>
<organism evidence="1 2">
    <name type="scientific">Ulvibacterium marinum</name>
    <dbReference type="NCBI Taxonomy" id="2419782"/>
    <lineage>
        <taxon>Bacteria</taxon>
        <taxon>Pseudomonadati</taxon>
        <taxon>Bacteroidota</taxon>
        <taxon>Flavobacteriia</taxon>
        <taxon>Flavobacteriales</taxon>
        <taxon>Flavobacteriaceae</taxon>
        <taxon>Ulvibacterium</taxon>
    </lineage>
</organism>
<evidence type="ECO:0000313" key="2">
    <source>
        <dbReference type="Proteomes" id="UP000276603"/>
    </source>
</evidence>
<name>A0A3B0CCM2_9FLAO</name>
<proteinExistence type="predicted"/>
<protein>
    <submittedName>
        <fullName evidence="1">Uncharacterized protein</fullName>
    </submittedName>
</protein>
<keyword evidence="2" id="KW-1185">Reference proteome</keyword>
<sequence length="94" mass="10817">MAVYSLALNASCTIATFIKNDFGTETTQKMVYEVYPKTYGSISRIENIQSHAWSSPFQINEPCIYGIKRSRLFSTSIFFALNFDYMMASYRIIL</sequence>
<dbReference type="AlphaFoldDB" id="A0A3B0CCM2"/>
<evidence type="ECO:0000313" key="1">
    <source>
        <dbReference type="EMBL" id="RKN82371.1"/>
    </source>
</evidence>
<comment type="caution">
    <text evidence="1">The sequence shown here is derived from an EMBL/GenBank/DDBJ whole genome shotgun (WGS) entry which is preliminary data.</text>
</comment>
<dbReference type="Proteomes" id="UP000276603">
    <property type="component" value="Unassembled WGS sequence"/>
</dbReference>
<dbReference type="EMBL" id="RBCJ01000001">
    <property type="protein sequence ID" value="RKN82371.1"/>
    <property type="molecule type" value="Genomic_DNA"/>
</dbReference>